<evidence type="ECO:0000313" key="2">
    <source>
        <dbReference type="EMBL" id="MBI2877300.1"/>
    </source>
</evidence>
<dbReference type="AlphaFoldDB" id="A0A932G1I6"/>
<reference evidence="2" key="1">
    <citation type="submission" date="2020-07" db="EMBL/GenBank/DDBJ databases">
        <title>Huge and variable diversity of episymbiotic CPR bacteria and DPANN archaea in groundwater ecosystems.</title>
        <authorList>
            <person name="He C.Y."/>
            <person name="Keren R."/>
            <person name="Whittaker M."/>
            <person name="Farag I.F."/>
            <person name="Doudna J."/>
            <person name="Cate J.H.D."/>
            <person name="Banfield J.F."/>
        </authorList>
    </citation>
    <scope>NUCLEOTIDE SEQUENCE</scope>
    <source>
        <strain evidence="2">NC_groundwater_672_Ag_B-0.1um_62_36</strain>
    </source>
</reference>
<evidence type="ECO:0000256" key="1">
    <source>
        <dbReference type="SAM" id="MobiDB-lite"/>
    </source>
</evidence>
<name>A0A932G1I6_UNCTE</name>
<gene>
    <name evidence="2" type="ORF">HYY20_10495</name>
</gene>
<sequence>MIRTSAMLLATLGILAFGFGVLRWGPPAALAAAPKPVTVKIKSNNGKVSFEVSGSDVPAVIRAFKQVQGALASMEGKERIEGTPPARELPSGKERIRDRK</sequence>
<protein>
    <submittedName>
        <fullName evidence="2">Uncharacterized protein</fullName>
    </submittedName>
</protein>
<proteinExistence type="predicted"/>
<accession>A0A932G1I6</accession>
<organism evidence="2 3">
    <name type="scientific">Tectimicrobiota bacterium</name>
    <dbReference type="NCBI Taxonomy" id="2528274"/>
    <lineage>
        <taxon>Bacteria</taxon>
        <taxon>Pseudomonadati</taxon>
        <taxon>Nitrospinota/Tectimicrobiota group</taxon>
        <taxon>Candidatus Tectimicrobiota</taxon>
    </lineage>
</organism>
<dbReference type="Proteomes" id="UP000769766">
    <property type="component" value="Unassembled WGS sequence"/>
</dbReference>
<comment type="caution">
    <text evidence="2">The sequence shown here is derived from an EMBL/GenBank/DDBJ whole genome shotgun (WGS) entry which is preliminary data.</text>
</comment>
<dbReference type="EMBL" id="JACPRF010000321">
    <property type="protein sequence ID" value="MBI2877300.1"/>
    <property type="molecule type" value="Genomic_DNA"/>
</dbReference>
<evidence type="ECO:0000313" key="3">
    <source>
        <dbReference type="Proteomes" id="UP000769766"/>
    </source>
</evidence>
<feature type="compositionally biased region" description="Basic and acidic residues" evidence="1">
    <location>
        <begin position="90"/>
        <end position="100"/>
    </location>
</feature>
<feature type="region of interest" description="Disordered" evidence="1">
    <location>
        <begin position="74"/>
        <end position="100"/>
    </location>
</feature>